<dbReference type="AlphaFoldDB" id="A0A8B6C5M0"/>
<sequence length="64" mass="7477">SLLNELIYAEIITCVSKLVIWFLYDLYNMDDHSSYTDSGIVQDSSMFDMTDDMDSFQESEMNMD</sequence>
<feature type="non-terminal residue" evidence="1">
    <location>
        <position position="1"/>
    </location>
</feature>
<accession>A0A8B6C5M0</accession>
<dbReference type="EMBL" id="UYJE01001182">
    <property type="protein sequence ID" value="VDH99821.1"/>
    <property type="molecule type" value="Genomic_DNA"/>
</dbReference>
<dbReference type="Proteomes" id="UP000596742">
    <property type="component" value="Unassembled WGS sequence"/>
</dbReference>
<evidence type="ECO:0000313" key="2">
    <source>
        <dbReference type="Proteomes" id="UP000596742"/>
    </source>
</evidence>
<reference evidence="1" key="1">
    <citation type="submission" date="2018-11" db="EMBL/GenBank/DDBJ databases">
        <authorList>
            <person name="Alioto T."/>
            <person name="Alioto T."/>
        </authorList>
    </citation>
    <scope>NUCLEOTIDE SEQUENCE</scope>
</reference>
<keyword evidence="2" id="KW-1185">Reference proteome</keyword>
<comment type="caution">
    <text evidence="1">The sequence shown here is derived from an EMBL/GenBank/DDBJ whole genome shotgun (WGS) entry which is preliminary data.</text>
</comment>
<evidence type="ECO:0000313" key="1">
    <source>
        <dbReference type="EMBL" id="VDH99821.1"/>
    </source>
</evidence>
<proteinExistence type="predicted"/>
<name>A0A8B6C5M0_MYTGA</name>
<gene>
    <name evidence="1" type="ORF">MGAL_10B004373</name>
</gene>
<protein>
    <submittedName>
        <fullName evidence="1">Uncharacterized protein</fullName>
    </submittedName>
</protein>
<organism evidence="1 2">
    <name type="scientific">Mytilus galloprovincialis</name>
    <name type="common">Mediterranean mussel</name>
    <dbReference type="NCBI Taxonomy" id="29158"/>
    <lineage>
        <taxon>Eukaryota</taxon>
        <taxon>Metazoa</taxon>
        <taxon>Spiralia</taxon>
        <taxon>Lophotrochozoa</taxon>
        <taxon>Mollusca</taxon>
        <taxon>Bivalvia</taxon>
        <taxon>Autobranchia</taxon>
        <taxon>Pteriomorphia</taxon>
        <taxon>Mytilida</taxon>
        <taxon>Mytiloidea</taxon>
        <taxon>Mytilidae</taxon>
        <taxon>Mytilinae</taxon>
        <taxon>Mytilus</taxon>
    </lineage>
</organism>